<dbReference type="SUPFAM" id="SSF49870">
    <property type="entry name" value="Osmotin, thaumatin-like protein"/>
    <property type="match status" value="1"/>
</dbReference>
<dbReference type="EMBL" id="JBEZVI010000009">
    <property type="protein sequence ID" value="MEU3711153.1"/>
    <property type="molecule type" value="Genomic_DNA"/>
</dbReference>
<name>A0ABV2YZI0_9ACTN</name>
<dbReference type="InterPro" id="IPR037176">
    <property type="entry name" value="Osmotin/thaumatin-like_sf"/>
</dbReference>
<dbReference type="Pfam" id="PF00314">
    <property type="entry name" value="Thaumatin"/>
    <property type="match status" value="1"/>
</dbReference>
<evidence type="ECO:0000313" key="2">
    <source>
        <dbReference type="Proteomes" id="UP001550853"/>
    </source>
</evidence>
<gene>
    <name evidence="1" type="ORF">AB0E61_13770</name>
</gene>
<dbReference type="InterPro" id="IPR001938">
    <property type="entry name" value="Thaumatin"/>
</dbReference>
<dbReference type="PANTHER" id="PTHR31013:SF2">
    <property type="entry name" value="THAUMATIN-LIKE PROTEIN"/>
    <property type="match status" value="1"/>
</dbReference>
<dbReference type="Gene3D" id="2.60.110.10">
    <property type="entry name" value="Thaumatin"/>
    <property type="match status" value="1"/>
</dbReference>
<dbReference type="Proteomes" id="UP001550853">
    <property type="component" value="Unassembled WGS sequence"/>
</dbReference>
<evidence type="ECO:0000313" key="1">
    <source>
        <dbReference type="EMBL" id="MEU3711153.1"/>
    </source>
</evidence>
<reference evidence="1 2" key="1">
    <citation type="submission" date="2024-06" db="EMBL/GenBank/DDBJ databases">
        <title>The Natural Products Discovery Center: Release of the First 8490 Sequenced Strains for Exploring Actinobacteria Biosynthetic Diversity.</title>
        <authorList>
            <person name="Kalkreuter E."/>
            <person name="Kautsar S.A."/>
            <person name="Yang D."/>
            <person name="Bader C.D."/>
            <person name="Teijaro C.N."/>
            <person name="Fluegel L."/>
            <person name="Davis C.M."/>
            <person name="Simpson J.R."/>
            <person name="Lauterbach L."/>
            <person name="Steele A.D."/>
            <person name="Gui C."/>
            <person name="Meng S."/>
            <person name="Li G."/>
            <person name="Viehrig K."/>
            <person name="Ye F."/>
            <person name="Su P."/>
            <person name="Kiefer A.F."/>
            <person name="Nichols A."/>
            <person name="Cepeda A.J."/>
            <person name="Yan W."/>
            <person name="Fan B."/>
            <person name="Jiang Y."/>
            <person name="Adhikari A."/>
            <person name="Zheng C.-J."/>
            <person name="Schuster L."/>
            <person name="Cowan T.M."/>
            <person name="Smanski M.J."/>
            <person name="Chevrette M.G."/>
            <person name="De Carvalho L.P.S."/>
            <person name="Shen B."/>
        </authorList>
    </citation>
    <scope>NUCLEOTIDE SEQUENCE [LARGE SCALE GENOMIC DNA]</scope>
    <source>
        <strain evidence="1 2">NPDC033039</strain>
    </source>
</reference>
<proteinExistence type="predicted"/>
<dbReference type="PROSITE" id="PS51367">
    <property type="entry name" value="THAUMATIN_2"/>
    <property type="match status" value="1"/>
</dbReference>
<keyword evidence="2" id="KW-1185">Reference proteome</keyword>
<organism evidence="1 2">
    <name type="scientific">Streptomyces catenulae</name>
    <dbReference type="NCBI Taxonomy" id="66875"/>
    <lineage>
        <taxon>Bacteria</taxon>
        <taxon>Bacillati</taxon>
        <taxon>Actinomycetota</taxon>
        <taxon>Actinomycetes</taxon>
        <taxon>Kitasatosporales</taxon>
        <taxon>Streptomycetaceae</taxon>
        <taxon>Streptomyces</taxon>
    </lineage>
</organism>
<comment type="caution">
    <text evidence="1">The sequence shown here is derived from an EMBL/GenBank/DDBJ whole genome shotgun (WGS) entry which is preliminary data.</text>
</comment>
<accession>A0ABV2YZI0</accession>
<sequence>MRKVLSVLVATAAVVAALLVLVPSHPGAWSRTETATGSTFAAVPAAATAGAHTVTFVNSTGKKIWVGSAVNADGSRNFGSLPVLEPGQSATVTVPEDADPGHWRGKFFARMGCSGESGSSFHCELGDCGVFADHCAPDTGEQPVSLAEFNFDRGDGLAPWYNVSYVNAFSVPITITPTEVSGSGGGCGEVGCSEDLLPKCPADNLTRWDDGTPKLCTSPNRDAKTPYSDMIATNCPKAYGWSGQDQEPGNQVMQQCSRCSGFTVEFHRGA</sequence>
<dbReference type="RefSeq" id="WP_037677629.1">
    <property type="nucleotide sequence ID" value="NZ_JBEZVI010000009.1"/>
</dbReference>
<dbReference type="PANTHER" id="PTHR31013">
    <property type="entry name" value="THAUMATIN FAMILY PROTEIN-RELATED"/>
    <property type="match status" value="1"/>
</dbReference>
<dbReference type="SMART" id="SM00205">
    <property type="entry name" value="THN"/>
    <property type="match status" value="1"/>
</dbReference>
<dbReference type="PIRSF" id="PIRSF002703">
    <property type="entry name" value="Thaumatin"/>
    <property type="match status" value="1"/>
</dbReference>
<protein>
    <submittedName>
        <fullName evidence="1">Thaumatin family protein</fullName>
    </submittedName>
</protein>